<reference evidence="1 2" key="1">
    <citation type="submission" date="2024-05" db="EMBL/GenBank/DDBJ databases">
        <authorList>
            <person name="De Oliveira J.P."/>
            <person name="Noriler S.A."/>
            <person name="De Oliveira A.G."/>
            <person name="Sipoli D.S."/>
        </authorList>
    </citation>
    <scope>NUCLEOTIDE SEQUENCE [LARGE SCALE GENOMIC DNA]</scope>
    <source>
        <strain evidence="1 2">LABIM192</strain>
    </source>
</reference>
<comment type="caution">
    <text evidence="1">The sequence shown here is derived from an EMBL/GenBank/DDBJ whole genome shotgun (WGS) entry which is preliminary data.</text>
</comment>
<dbReference type="Proteomes" id="UP001462502">
    <property type="component" value="Unassembled WGS sequence"/>
</dbReference>
<evidence type="ECO:0000313" key="2">
    <source>
        <dbReference type="Proteomes" id="UP001462502"/>
    </source>
</evidence>
<name>A0ABV0IX89_9NEIS</name>
<keyword evidence="2" id="KW-1185">Reference proteome</keyword>
<dbReference type="EMBL" id="JBDXMI010000001">
    <property type="protein sequence ID" value="MEO9385302.1"/>
    <property type="molecule type" value="Genomic_DNA"/>
</dbReference>
<dbReference type="RefSeq" id="WP_347936141.1">
    <property type="nucleotide sequence ID" value="NZ_JBDXMI010000001.1"/>
</dbReference>
<evidence type="ECO:0000313" key="1">
    <source>
        <dbReference type="EMBL" id="MEO9385302.1"/>
    </source>
</evidence>
<gene>
    <name evidence="1" type="ORF">ABI908_14485</name>
</gene>
<organism evidence="1 2">
    <name type="scientific">Chromobacterium phragmitis</name>
    <dbReference type="NCBI Taxonomy" id="2202141"/>
    <lineage>
        <taxon>Bacteria</taxon>
        <taxon>Pseudomonadati</taxon>
        <taxon>Pseudomonadota</taxon>
        <taxon>Betaproteobacteria</taxon>
        <taxon>Neisseriales</taxon>
        <taxon>Chromobacteriaceae</taxon>
        <taxon>Chromobacterium</taxon>
    </lineage>
</organism>
<protein>
    <submittedName>
        <fullName evidence="1">Uncharacterized protein</fullName>
    </submittedName>
</protein>
<proteinExistence type="predicted"/>
<accession>A0ABV0IX89</accession>
<sequence>MYSVAPYLIRCRDTAIADKGHRHLLENIRGRDVFAILKDFINARLDLKKVGDSSKAYKFTDVQIDEDKREITAFVLAGAFGVRGDIVDVTDGSKVHDKKPSHAGLDTFYFHAYFPKGCQEAILLLGVFKGDGIKTVIHHEFGKFFTAIVNLPLTFNPLPHKKAINSWQEAVTKEFRVIGFKTDMDVSDVERFGGNLQRTLTITPPSKRSHFGRFVDLFDKSKDQYNFVEELRGVGAEVKAVVKLGKRTRVFKVGVVNDNAVCQIDLEDSVEMKDGVPLIQSVREWASELLVDISHQVYGKYSQYKPIQEKERELQN</sequence>